<keyword evidence="1" id="KW-0732">Signal</keyword>
<dbReference type="Proteomes" id="UP000799441">
    <property type="component" value="Unassembled WGS sequence"/>
</dbReference>
<evidence type="ECO:0000313" key="2">
    <source>
        <dbReference type="EMBL" id="KAF2722635.1"/>
    </source>
</evidence>
<evidence type="ECO:0008006" key="4">
    <source>
        <dbReference type="Google" id="ProtNLM"/>
    </source>
</evidence>
<dbReference type="GO" id="GO:0046872">
    <property type="term" value="F:metal ion binding"/>
    <property type="evidence" value="ECO:0007669"/>
    <property type="project" value="InterPro"/>
</dbReference>
<proteinExistence type="predicted"/>
<dbReference type="EMBL" id="MU003781">
    <property type="protein sequence ID" value="KAF2722635.1"/>
    <property type="molecule type" value="Genomic_DNA"/>
</dbReference>
<feature type="signal peptide" evidence="1">
    <location>
        <begin position="1"/>
        <end position="23"/>
    </location>
</feature>
<keyword evidence="3" id="KW-1185">Reference proteome</keyword>
<protein>
    <recommendedName>
        <fullName evidence="4">Ubiquitin 3 binding protein But2 C-terminal domain-containing protein</fullName>
    </recommendedName>
</protein>
<dbReference type="Gene3D" id="2.60.40.200">
    <property type="entry name" value="Superoxide dismutase, copper/zinc binding domain"/>
    <property type="match status" value="1"/>
</dbReference>
<organism evidence="2 3">
    <name type="scientific">Polychaeton citri CBS 116435</name>
    <dbReference type="NCBI Taxonomy" id="1314669"/>
    <lineage>
        <taxon>Eukaryota</taxon>
        <taxon>Fungi</taxon>
        <taxon>Dikarya</taxon>
        <taxon>Ascomycota</taxon>
        <taxon>Pezizomycotina</taxon>
        <taxon>Dothideomycetes</taxon>
        <taxon>Dothideomycetidae</taxon>
        <taxon>Capnodiales</taxon>
        <taxon>Capnodiaceae</taxon>
        <taxon>Polychaeton</taxon>
    </lineage>
</organism>
<dbReference type="InterPro" id="IPR036423">
    <property type="entry name" value="SOD-like_Cu/Zn_dom_sf"/>
</dbReference>
<dbReference type="SUPFAM" id="SSF49329">
    <property type="entry name" value="Cu,Zn superoxide dismutase-like"/>
    <property type="match status" value="1"/>
</dbReference>
<reference evidence="2" key="1">
    <citation type="journal article" date="2020" name="Stud. Mycol.">
        <title>101 Dothideomycetes genomes: a test case for predicting lifestyles and emergence of pathogens.</title>
        <authorList>
            <person name="Haridas S."/>
            <person name="Albert R."/>
            <person name="Binder M."/>
            <person name="Bloem J."/>
            <person name="Labutti K."/>
            <person name="Salamov A."/>
            <person name="Andreopoulos B."/>
            <person name="Baker S."/>
            <person name="Barry K."/>
            <person name="Bills G."/>
            <person name="Bluhm B."/>
            <person name="Cannon C."/>
            <person name="Castanera R."/>
            <person name="Culley D."/>
            <person name="Daum C."/>
            <person name="Ezra D."/>
            <person name="Gonzalez J."/>
            <person name="Henrissat B."/>
            <person name="Kuo A."/>
            <person name="Liang C."/>
            <person name="Lipzen A."/>
            <person name="Lutzoni F."/>
            <person name="Magnuson J."/>
            <person name="Mondo S."/>
            <person name="Nolan M."/>
            <person name="Ohm R."/>
            <person name="Pangilinan J."/>
            <person name="Park H.-J."/>
            <person name="Ramirez L."/>
            <person name="Alfaro M."/>
            <person name="Sun H."/>
            <person name="Tritt A."/>
            <person name="Yoshinaga Y."/>
            <person name="Zwiers L.-H."/>
            <person name="Turgeon B."/>
            <person name="Goodwin S."/>
            <person name="Spatafora J."/>
            <person name="Crous P."/>
            <person name="Grigoriev I."/>
        </authorList>
    </citation>
    <scope>NUCLEOTIDE SEQUENCE</scope>
    <source>
        <strain evidence="2">CBS 116435</strain>
    </source>
</reference>
<evidence type="ECO:0000256" key="1">
    <source>
        <dbReference type="SAM" id="SignalP"/>
    </source>
</evidence>
<comment type="caution">
    <text evidence="2">The sequence shown here is derived from an EMBL/GenBank/DDBJ whole genome shotgun (WGS) entry which is preliminary data.</text>
</comment>
<dbReference type="GO" id="GO:0006801">
    <property type="term" value="P:superoxide metabolic process"/>
    <property type="evidence" value="ECO:0007669"/>
    <property type="project" value="InterPro"/>
</dbReference>
<gene>
    <name evidence="2" type="ORF">K431DRAFT_221790</name>
</gene>
<name>A0A9P4QAY2_9PEZI</name>
<dbReference type="AlphaFoldDB" id="A0A9P4QAY2"/>
<sequence length="177" mass="18056">MFNSKSLPTSLAALILAATSASASAPEVESSQQGVTYSASLPVSANTQVNGFVKGSSAPDGQGCSFQIVINNVPSQNAPYQYQIADSSVASAGGCPASSSLLNPYVGQPNAACDDEKQSQCAIGALSGKHGAMEAGFFSANYVDLYLSTSNGTDAFFGNKAFVVLDSNQSGFPPTIY</sequence>
<dbReference type="OrthoDB" id="159229at2759"/>
<evidence type="ECO:0000313" key="3">
    <source>
        <dbReference type="Proteomes" id="UP000799441"/>
    </source>
</evidence>
<feature type="chain" id="PRO_5040121404" description="Ubiquitin 3 binding protein But2 C-terminal domain-containing protein" evidence="1">
    <location>
        <begin position="24"/>
        <end position="177"/>
    </location>
</feature>
<accession>A0A9P4QAY2</accession>